<dbReference type="InterPro" id="IPR058526">
    <property type="entry name" value="DUF8213"/>
</dbReference>
<feature type="domain" description="DUF8213" evidence="1">
    <location>
        <begin position="177"/>
        <end position="262"/>
    </location>
</feature>
<dbReference type="Pfam" id="PF26641">
    <property type="entry name" value="DUF8213"/>
    <property type="match status" value="1"/>
</dbReference>
<dbReference type="EMBL" id="FOAB01000004">
    <property type="protein sequence ID" value="SEL44322.1"/>
    <property type="molecule type" value="Genomic_DNA"/>
</dbReference>
<accession>A0A1H7Q8M0</accession>
<organism evidence="2 3">
    <name type="scientific">Aquimarina amphilecti</name>
    <dbReference type="NCBI Taxonomy" id="1038014"/>
    <lineage>
        <taxon>Bacteria</taxon>
        <taxon>Pseudomonadati</taxon>
        <taxon>Bacteroidota</taxon>
        <taxon>Flavobacteriia</taxon>
        <taxon>Flavobacteriales</taxon>
        <taxon>Flavobacteriaceae</taxon>
        <taxon>Aquimarina</taxon>
    </lineage>
</organism>
<evidence type="ECO:0000313" key="3">
    <source>
        <dbReference type="Proteomes" id="UP000198521"/>
    </source>
</evidence>
<dbReference type="Proteomes" id="UP000198521">
    <property type="component" value="Unassembled WGS sequence"/>
</dbReference>
<gene>
    <name evidence="2" type="ORF">SAMN04487910_2470</name>
</gene>
<dbReference type="OrthoDB" id="1186121at2"/>
<reference evidence="2 3" key="1">
    <citation type="submission" date="2016-10" db="EMBL/GenBank/DDBJ databases">
        <authorList>
            <person name="de Groot N.N."/>
        </authorList>
    </citation>
    <scope>NUCLEOTIDE SEQUENCE [LARGE SCALE GENOMIC DNA]</scope>
    <source>
        <strain evidence="2 3">DSM 25232</strain>
    </source>
</reference>
<name>A0A1H7Q8M0_AQUAM</name>
<protein>
    <recommendedName>
        <fullName evidence="1">DUF8213 domain-containing protein</fullName>
    </recommendedName>
</protein>
<evidence type="ECO:0000259" key="1">
    <source>
        <dbReference type="Pfam" id="PF26641"/>
    </source>
</evidence>
<keyword evidence="3" id="KW-1185">Reference proteome</keyword>
<evidence type="ECO:0000313" key="2">
    <source>
        <dbReference type="EMBL" id="SEL44322.1"/>
    </source>
</evidence>
<dbReference type="AlphaFoldDB" id="A0A1H7Q8M0"/>
<sequence length="263" mass="29689">MKIQFRFPVLCFLFLVLLNSCDKQESTTNDEIIGLEIHQEDQLEGEKELNGFQIAYKVAKKSNYYTLKVSINDVRLVASIDYDTEYIEIDGKSVVLSNKEKETLLMIGEQISEYLFKDGSVDNFTMAEFTLLKLLEYWAKSPSNYSYEKIIFKGKQTNLSKGNDDGITCIRKNTYVTAVYDDNVGQTYRDRKLVNGDRCLGRCGSGCPGVFSIASAWTKDCLDHDQCGRVLGGSTNPFDRNCGDEYSQAADDFLFGVLRGCRG</sequence>
<proteinExistence type="predicted"/>
<dbReference type="RefSeq" id="WP_091408778.1">
    <property type="nucleotide sequence ID" value="NZ_FOAB01000004.1"/>
</dbReference>